<sequence>MATYTDTTVENPKGLALLVPGKAYPTHMPQLYFAKQVALAAGYNVREMAWDPGMEWSISAVTHEVEKAIEGNDLPLVIFAKSIGSLSSIYAAKNSLRAVWITPTLDQPEVVAAIAENLAPQLAFGGTEDGYWNSDAARTWPENVHVLEIPGADHSLLVAGNPARGAAIVSEYTTAMVDFAAEAL</sequence>
<dbReference type="Gene3D" id="3.40.50.1820">
    <property type="entry name" value="alpha/beta hydrolase"/>
    <property type="match status" value="1"/>
</dbReference>
<dbReference type="SUPFAM" id="SSF53474">
    <property type="entry name" value="alpha/beta-Hydrolases"/>
    <property type="match status" value="1"/>
</dbReference>
<reference evidence="1 2" key="1">
    <citation type="submission" date="2023-03" db="EMBL/GenBank/DDBJ databases">
        <title>Complete genome of Arcanobacterium canis strain DSM 25104 isolated in 2010 from a canine otitis externa in Germany.</title>
        <authorList>
            <person name="Borowiak M."/>
            <person name="Kreitlow A."/>
            <person name="Malorny B."/>
            <person name="Laemmler C."/>
            <person name="Prenger-Berninghoff E."/>
            <person name="Ploetz M."/>
            <person name="Abdulmawjood A."/>
        </authorList>
    </citation>
    <scope>NUCLEOTIDE SEQUENCE [LARGE SCALE GENOMIC DNA]</scope>
    <source>
        <strain evidence="1 2">DSM 25104</strain>
    </source>
</reference>
<evidence type="ECO:0000313" key="2">
    <source>
        <dbReference type="Proteomes" id="UP001215216"/>
    </source>
</evidence>
<proteinExistence type="predicted"/>
<keyword evidence="2" id="KW-1185">Reference proteome</keyword>
<accession>A0ABY8FZG1</accession>
<gene>
    <name evidence="1" type="ORF">P7079_02785</name>
</gene>
<dbReference type="Proteomes" id="UP001215216">
    <property type="component" value="Chromosome"/>
</dbReference>
<evidence type="ECO:0008006" key="3">
    <source>
        <dbReference type="Google" id="ProtNLM"/>
    </source>
</evidence>
<dbReference type="InterPro" id="IPR029058">
    <property type="entry name" value="AB_hydrolase_fold"/>
</dbReference>
<dbReference type="RefSeq" id="WP_278013315.1">
    <property type="nucleotide sequence ID" value="NZ_CP121208.1"/>
</dbReference>
<organism evidence="1 2">
    <name type="scientific">Arcanobacterium canis</name>
    <dbReference type="NCBI Taxonomy" id="999183"/>
    <lineage>
        <taxon>Bacteria</taxon>
        <taxon>Bacillati</taxon>
        <taxon>Actinomycetota</taxon>
        <taxon>Actinomycetes</taxon>
        <taxon>Actinomycetales</taxon>
        <taxon>Actinomycetaceae</taxon>
        <taxon>Arcanobacterium</taxon>
    </lineage>
</organism>
<dbReference type="EMBL" id="CP121208">
    <property type="protein sequence ID" value="WFM83920.1"/>
    <property type="molecule type" value="Genomic_DNA"/>
</dbReference>
<name>A0ABY8FZG1_9ACTO</name>
<evidence type="ECO:0000313" key="1">
    <source>
        <dbReference type="EMBL" id="WFM83920.1"/>
    </source>
</evidence>
<protein>
    <recommendedName>
        <fullName evidence="3">Alpha/beta hydrolase</fullName>
    </recommendedName>
</protein>